<gene>
    <name evidence="2" type="ORF">RND81_01G215600</name>
</gene>
<protein>
    <submittedName>
        <fullName evidence="2">Uncharacterized protein</fullName>
    </submittedName>
</protein>
<feature type="region of interest" description="Disordered" evidence="1">
    <location>
        <begin position="46"/>
        <end position="69"/>
    </location>
</feature>
<name>A0AAW1NK30_SAPOF</name>
<accession>A0AAW1NK30</accession>
<sequence>MMSSKPNYQHHVPKIASSGDTGNIQKNFTFLPMLCSSTSTKQLKLTHRRCSSSSSSSTTVTDDPSSPKVGCMGQVKRNNKVVNFPNIISFTSSSSSSSNSSSNSNCSTRHRVIKCHESNAYTSNSIIRYYKLIRFFSTKSPTSVISATSGAQKGKIRRKNVCRSKVDENVNSCNNKKENDKGNLVNLLDMDPPLPVMKKIVKKQGNDDGEDTSSLWKRRSGGAPLKSLRVQVIPQNISLVPANTV</sequence>
<comment type="caution">
    <text evidence="2">The sequence shown here is derived from an EMBL/GenBank/DDBJ whole genome shotgun (WGS) entry which is preliminary data.</text>
</comment>
<dbReference type="AlphaFoldDB" id="A0AAW1NK30"/>
<keyword evidence="3" id="KW-1185">Reference proteome</keyword>
<evidence type="ECO:0000313" key="2">
    <source>
        <dbReference type="EMBL" id="KAK9758210.1"/>
    </source>
</evidence>
<reference evidence="2" key="1">
    <citation type="submission" date="2024-03" db="EMBL/GenBank/DDBJ databases">
        <title>WGS assembly of Saponaria officinalis var. Norfolk2.</title>
        <authorList>
            <person name="Jenkins J."/>
            <person name="Shu S."/>
            <person name="Grimwood J."/>
            <person name="Barry K."/>
            <person name="Goodstein D."/>
            <person name="Schmutz J."/>
            <person name="Leebens-Mack J."/>
            <person name="Osbourn A."/>
        </authorList>
    </citation>
    <scope>NUCLEOTIDE SEQUENCE [LARGE SCALE GENOMIC DNA]</scope>
    <source>
        <strain evidence="2">JIC</strain>
    </source>
</reference>
<evidence type="ECO:0000313" key="3">
    <source>
        <dbReference type="Proteomes" id="UP001443914"/>
    </source>
</evidence>
<evidence type="ECO:0000256" key="1">
    <source>
        <dbReference type="SAM" id="MobiDB-lite"/>
    </source>
</evidence>
<dbReference type="PANTHER" id="PTHR36323">
    <property type="entry name" value="MYOTUBULARIN-LIKE PROTEIN"/>
    <property type="match status" value="1"/>
</dbReference>
<dbReference type="PANTHER" id="PTHR36323:SF1">
    <property type="entry name" value="MYOTUBULARIN-LIKE PROTEIN"/>
    <property type="match status" value="1"/>
</dbReference>
<feature type="compositionally biased region" description="Low complexity" evidence="1">
    <location>
        <begin position="51"/>
        <end position="67"/>
    </location>
</feature>
<dbReference type="Proteomes" id="UP001443914">
    <property type="component" value="Unassembled WGS sequence"/>
</dbReference>
<dbReference type="EMBL" id="JBDFQZ010000001">
    <property type="protein sequence ID" value="KAK9758210.1"/>
    <property type="molecule type" value="Genomic_DNA"/>
</dbReference>
<organism evidence="2 3">
    <name type="scientific">Saponaria officinalis</name>
    <name type="common">Common soapwort</name>
    <name type="synonym">Lychnis saponaria</name>
    <dbReference type="NCBI Taxonomy" id="3572"/>
    <lineage>
        <taxon>Eukaryota</taxon>
        <taxon>Viridiplantae</taxon>
        <taxon>Streptophyta</taxon>
        <taxon>Embryophyta</taxon>
        <taxon>Tracheophyta</taxon>
        <taxon>Spermatophyta</taxon>
        <taxon>Magnoliopsida</taxon>
        <taxon>eudicotyledons</taxon>
        <taxon>Gunneridae</taxon>
        <taxon>Pentapetalae</taxon>
        <taxon>Caryophyllales</taxon>
        <taxon>Caryophyllaceae</taxon>
        <taxon>Caryophylleae</taxon>
        <taxon>Saponaria</taxon>
    </lineage>
</organism>
<proteinExistence type="predicted"/>